<dbReference type="CDD" id="cd19920">
    <property type="entry name" value="REC_PA4781-like"/>
    <property type="match status" value="1"/>
</dbReference>
<dbReference type="InterPro" id="IPR005467">
    <property type="entry name" value="His_kinase_dom"/>
</dbReference>
<protein>
    <recommendedName>
        <fullName evidence="2">histidine kinase</fullName>
        <ecNumber evidence="2">2.7.13.3</ecNumber>
    </recommendedName>
</protein>
<gene>
    <name evidence="9" type="ORF">GPEL0_01r3081</name>
</gene>
<comment type="catalytic activity">
    <reaction evidence="1">
        <text>ATP + protein L-histidine = ADP + protein N-phospho-L-histidine.</text>
        <dbReference type="EC" id="2.7.13.3"/>
    </reaction>
</comment>
<dbReference type="Gene3D" id="3.30.565.10">
    <property type="entry name" value="Histidine kinase-like ATPase, C-terminal domain"/>
    <property type="match status" value="1"/>
</dbReference>
<evidence type="ECO:0000256" key="3">
    <source>
        <dbReference type="ARBA" id="ARBA00022553"/>
    </source>
</evidence>
<evidence type="ECO:0000313" key="10">
    <source>
        <dbReference type="Proteomes" id="UP000194153"/>
    </source>
</evidence>
<dbReference type="InterPro" id="IPR004358">
    <property type="entry name" value="Sig_transdc_His_kin-like_C"/>
</dbReference>
<dbReference type="SMART" id="SM00388">
    <property type="entry name" value="HisKA"/>
    <property type="match status" value="1"/>
</dbReference>
<evidence type="ECO:0000256" key="6">
    <source>
        <dbReference type="PROSITE-ProRule" id="PRU00169"/>
    </source>
</evidence>
<feature type="modified residue" description="4-aspartylphosphate" evidence="6">
    <location>
        <position position="53"/>
    </location>
</feature>
<dbReference type="SMART" id="SM00387">
    <property type="entry name" value="HATPase_c"/>
    <property type="match status" value="1"/>
</dbReference>
<dbReference type="InterPro" id="IPR036890">
    <property type="entry name" value="HATPase_C_sf"/>
</dbReference>
<keyword evidence="5 9" id="KW-0418">Kinase</keyword>
<accession>A0ABQ0MKI4</accession>
<dbReference type="GO" id="GO:0016301">
    <property type="term" value="F:kinase activity"/>
    <property type="evidence" value="ECO:0007669"/>
    <property type="project" value="UniProtKB-KW"/>
</dbReference>
<feature type="domain" description="Response regulatory" evidence="8">
    <location>
        <begin position="5"/>
        <end position="120"/>
    </location>
</feature>
<dbReference type="Pfam" id="PF02518">
    <property type="entry name" value="HATPase_c"/>
    <property type="match status" value="1"/>
</dbReference>
<dbReference type="InterPro" id="IPR003594">
    <property type="entry name" value="HATPase_dom"/>
</dbReference>
<evidence type="ECO:0000256" key="1">
    <source>
        <dbReference type="ARBA" id="ARBA00000085"/>
    </source>
</evidence>
<dbReference type="Gene3D" id="1.10.287.130">
    <property type="match status" value="1"/>
</dbReference>
<evidence type="ECO:0000259" key="7">
    <source>
        <dbReference type="PROSITE" id="PS50109"/>
    </source>
</evidence>
<evidence type="ECO:0000256" key="4">
    <source>
        <dbReference type="ARBA" id="ARBA00022679"/>
    </source>
</evidence>
<dbReference type="PRINTS" id="PR00344">
    <property type="entry name" value="BCTRLSENSOR"/>
</dbReference>
<dbReference type="CDD" id="cd16922">
    <property type="entry name" value="HATPase_EvgS-ArcB-TorS-like"/>
    <property type="match status" value="1"/>
</dbReference>
<dbReference type="Pfam" id="PF00072">
    <property type="entry name" value="Response_reg"/>
    <property type="match status" value="1"/>
</dbReference>
<dbReference type="InterPro" id="IPR011006">
    <property type="entry name" value="CheY-like_superfamily"/>
</dbReference>
<dbReference type="InterPro" id="IPR003661">
    <property type="entry name" value="HisK_dim/P_dom"/>
</dbReference>
<keyword evidence="4" id="KW-0808">Transferase</keyword>
<dbReference type="InterPro" id="IPR036097">
    <property type="entry name" value="HisK_dim/P_sf"/>
</dbReference>
<keyword evidence="3 6" id="KW-0597">Phosphoprotein</keyword>
<sequence length="384" mass="41742">MKRQTVMIVDDTPANIEILSETLGEEYELFFATSGADALELIRADKPDLILLDIMMPGMDGFELCSILKGDPATRDIPIIFVTAMIGEEEEIKGLELGAIDYLTKPISPHIVRARVKNHLELKRYRDLLETLASAADRAKKEFLRSVSHELRTPLTPIIGMTDLVLDSEEDDNKRKYLGMVQKSALRLLGIVEDLIETSRLEGEGSAPEYRPFLLKAFLDTVSMEARSQAEGKGLDFQVTLDPALPEAVSSDQGMLHKVLSMLLGNAVKFTPAGKVSLEVRPQEVAGELMLQFSVADTGIGIDPADLERVFSDFTQSDGSITRSFPGLGLGLTLARRMTELMNGSIWADTAPGGGSMFQVQIPLLLPEPASPGAAVVEADGAGQ</sequence>
<dbReference type="Proteomes" id="UP000194153">
    <property type="component" value="Unassembled WGS sequence"/>
</dbReference>
<dbReference type="SMART" id="SM00448">
    <property type="entry name" value="REC"/>
    <property type="match status" value="1"/>
</dbReference>
<dbReference type="EMBL" id="BDQG01000001">
    <property type="protein sequence ID" value="GAW67317.1"/>
    <property type="molecule type" value="Genomic_DNA"/>
</dbReference>
<dbReference type="CDD" id="cd00082">
    <property type="entry name" value="HisKA"/>
    <property type="match status" value="1"/>
</dbReference>
<organism evidence="9 10">
    <name type="scientific">Geoanaerobacter pelophilus</name>
    <dbReference type="NCBI Taxonomy" id="60036"/>
    <lineage>
        <taxon>Bacteria</taxon>
        <taxon>Pseudomonadati</taxon>
        <taxon>Thermodesulfobacteriota</taxon>
        <taxon>Desulfuromonadia</taxon>
        <taxon>Geobacterales</taxon>
        <taxon>Geobacteraceae</taxon>
        <taxon>Geoanaerobacter</taxon>
    </lineage>
</organism>
<name>A0ABQ0MKI4_9BACT</name>
<evidence type="ECO:0000256" key="5">
    <source>
        <dbReference type="ARBA" id="ARBA00022777"/>
    </source>
</evidence>
<dbReference type="EC" id="2.7.13.3" evidence="2"/>
<dbReference type="SUPFAM" id="SSF55874">
    <property type="entry name" value="ATPase domain of HSP90 chaperone/DNA topoisomerase II/histidine kinase"/>
    <property type="match status" value="1"/>
</dbReference>
<dbReference type="PANTHER" id="PTHR43047">
    <property type="entry name" value="TWO-COMPONENT HISTIDINE PROTEIN KINASE"/>
    <property type="match status" value="1"/>
</dbReference>
<reference evidence="10" key="1">
    <citation type="submission" date="2017-05" db="EMBL/GenBank/DDBJ databases">
        <title>Draft genome sequence of Geobacter pelophilus, a iron(III)-reducing bacteria.</title>
        <authorList>
            <person name="Aoyagi T."/>
            <person name="Koike H."/>
            <person name="Morita T."/>
            <person name="Sato Y."/>
            <person name="Habe H."/>
            <person name="Hori T."/>
        </authorList>
    </citation>
    <scope>NUCLEOTIDE SEQUENCE [LARGE SCALE GENOMIC DNA]</scope>
    <source>
        <strain evidence="10">Drf2</strain>
    </source>
</reference>
<evidence type="ECO:0000256" key="2">
    <source>
        <dbReference type="ARBA" id="ARBA00012438"/>
    </source>
</evidence>
<comment type="caution">
    <text evidence="9">The sequence shown here is derived from an EMBL/GenBank/DDBJ whole genome shotgun (WGS) entry which is preliminary data.</text>
</comment>
<proteinExistence type="predicted"/>
<evidence type="ECO:0000313" key="9">
    <source>
        <dbReference type="EMBL" id="GAW67317.1"/>
    </source>
</evidence>
<dbReference type="PROSITE" id="PS50110">
    <property type="entry name" value="RESPONSE_REGULATORY"/>
    <property type="match status" value="1"/>
</dbReference>
<dbReference type="InterPro" id="IPR001789">
    <property type="entry name" value="Sig_transdc_resp-reg_receiver"/>
</dbReference>
<dbReference type="Gene3D" id="3.40.50.2300">
    <property type="match status" value="1"/>
</dbReference>
<feature type="domain" description="Histidine kinase" evidence="7">
    <location>
        <begin position="146"/>
        <end position="366"/>
    </location>
</feature>
<dbReference type="Pfam" id="PF00512">
    <property type="entry name" value="HisKA"/>
    <property type="match status" value="1"/>
</dbReference>
<evidence type="ECO:0000259" key="8">
    <source>
        <dbReference type="PROSITE" id="PS50110"/>
    </source>
</evidence>
<dbReference type="SUPFAM" id="SSF47384">
    <property type="entry name" value="Homodimeric domain of signal transducing histidine kinase"/>
    <property type="match status" value="1"/>
</dbReference>
<dbReference type="RefSeq" id="WP_085813581.1">
    <property type="nucleotide sequence ID" value="NZ_BDQG01000001.1"/>
</dbReference>
<dbReference type="PANTHER" id="PTHR43047:SF72">
    <property type="entry name" value="OSMOSENSING HISTIDINE PROTEIN KINASE SLN1"/>
    <property type="match status" value="1"/>
</dbReference>
<keyword evidence="10" id="KW-1185">Reference proteome</keyword>
<dbReference type="SUPFAM" id="SSF52172">
    <property type="entry name" value="CheY-like"/>
    <property type="match status" value="1"/>
</dbReference>
<dbReference type="PROSITE" id="PS50109">
    <property type="entry name" value="HIS_KIN"/>
    <property type="match status" value="1"/>
</dbReference>